<evidence type="ECO:0000313" key="8">
    <source>
        <dbReference type="Proteomes" id="UP000182761"/>
    </source>
</evidence>
<keyword evidence="4 6" id="KW-1133">Transmembrane helix</keyword>
<dbReference type="RefSeq" id="WP_055425746.1">
    <property type="nucleotide sequence ID" value="NZ_FCOR01000008.1"/>
</dbReference>
<keyword evidence="8" id="KW-1185">Reference proteome</keyword>
<evidence type="ECO:0008006" key="9">
    <source>
        <dbReference type="Google" id="ProtNLM"/>
    </source>
</evidence>
<organism evidence="7 8">
    <name type="scientific">Apibacter mensalis</name>
    <dbReference type="NCBI Taxonomy" id="1586267"/>
    <lineage>
        <taxon>Bacteria</taxon>
        <taxon>Pseudomonadati</taxon>
        <taxon>Bacteroidota</taxon>
        <taxon>Flavobacteriia</taxon>
        <taxon>Flavobacteriales</taxon>
        <taxon>Weeksellaceae</taxon>
        <taxon>Apibacter</taxon>
    </lineage>
</organism>
<feature type="transmembrane region" description="Helical" evidence="6">
    <location>
        <begin position="307"/>
        <end position="333"/>
    </location>
</feature>
<dbReference type="PANTHER" id="PTHR39087">
    <property type="entry name" value="UPF0104 MEMBRANE PROTEIN MJ1595"/>
    <property type="match status" value="1"/>
</dbReference>
<comment type="subcellular location">
    <subcellularLocation>
        <location evidence="1">Cell membrane</location>
        <topology evidence="1">Multi-pass membrane protein</topology>
    </subcellularLocation>
</comment>
<dbReference type="PANTHER" id="PTHR39087:SF2">
    <property type="entry name" value="UPF0104 MEMBRANE PROTEIN MJ1595"/>
    <property type="match status" value="1"/>
</dbReference>
<dbReference type="OrthoDB" id="9812094at2"/>
<reference evidence="7 8" key="1">
    <citation type="submission" date="2016-01" db="EMBL/GenBank/DDBJ databases">
        <authorList>
            <person name="McClelland M."/>
            <person name="Jain A."/>
            <person name="Saraogi P."/>
            <person name="Mendelson R."/>
            <person name="Westerman R."/>
            <person name="SanMiguel P."/>
            <person name="Csonka L."/>
        </authorList>
    </citation>
    <scope>NUCLEOTIDE SEQUENCE [LARGE SCALE GENOMIC DNA]</scope>
    <source>
        <strain evidence="7 8">R-53146</strain>
    </source>
</reference>
<feature type="transmembrane region" description="Helical" evidence="6">
    <location>
        <begin position="170"/>
        <end position="189"/>
    </location>
</feature>
<feature type="transmembrane region" description="Helical" evidence="6">
    <location>
        <begin position="225"/>
        <end position="247"/>
    </location>
</feature>
<feature type="transmembrane region" description="Helical" evidence="6">
    <location>
        <begin position="129"/>
        <end position="150"/>
    </location>
</feature>
<gene>
    <name evidence="7" type="ORF">Ga0061079_10858</name>
</gene>
<evidence type="ECO:0000256" key="3">
    <source>
        <dbReference type="ARBA" id="ARBA00022692"/>
    </source>
</evidence>
<dbReference type="EMBL" id="FCOR01000008">
    <property type="protein sequence ID" value="CVK16557.1"/>
    <property type="molecule type" value="Genomic_DNA"/>
</dbReference>
<proteinExistence type="predicted"/>
<dbReference type="AlphaFoldDB" id="A0A0X3AR19"/>
<dbReference type="InterPro" id="IPR022791">
    <property type="entry name" value="L-PG_synthase/AglD"/>
</dbReference>
<dbReference type="STRING" id="1586267.GCA_001418685_01418"/>
<keyword evidence="3 6" id="KW-0812">Transmembrane</keyword>
<keyword evidence="2" id="KW-1003">Cell membrane</keyword>
<protein>
    <recommendedName>
        <fullName evidence="9">Lysylphosphatidylglycerol synthase TM region</fullName>
    </recommendedName>
</protein>
<dbReference type="Proteomes" id="UP000182761">
    <property type="component" value="Unassembled WGS sequence"/>
</dbReference>
<feature type="transmembrane region" description="Helical" evidence="6">
    <location>
        <begin position="278"/>
        <end position="295"/>
    </location>
</feature>
<evidence type="ECO:0000256" key="5">
    <source>
        <dbReference type="ARBA" id="ARBA00023136"/>
    </source>
</evidence>
<feature type="transmembrane region" description="Helical" evidence="6">
    <location>
        <begin position="7"/>
        <end position="25"/>
    </location>
</feature>
<feature type="transmembrane region" description="Helical" evidence="6">
    <location>
        <begin position="253"/>
        <end position="271"/>
    </location>
</feature>
<evidence type="ECO:0000256" key="2">
    <source>
        <dbReference type="ARBA" id="ARBA00022475"/>
    </source>
</evidence>
<keyword evidence="5 6" id="KW-0472">Membrane</keyword>
<evidence type="ECO:0000313" key="7">
    <source>
        <dbReference type="EMBL" id="CVK16557.1"/>
    </source>
</evidence>
<evidence type="ECO:0000256" key="6">
    <source>
        <dbReference type="SAM" id="Phobius"/>
    </source>
</evidence>
<dbReference type="GO" id="GO:0005886">
    <property type="term" value="C:plasma membrane"/>
    <property type="evidence" value="ECO:0007669"/>
    <property type="project" value="UniProtKB-SubCell"/>
</dbReference>
<dbReference type="NCBIfam" id="TIGR00374">
    <property type="entry name" value="flippase-like domain"/>
    <property type="match status" value="1"/>
</dbReference>
<sequence length="343" mass="38750">MNKKFKNILTITVSILIASVLMFLVSKSLGDNFIEKTISTAKRANYFWISMAAFFGLGAYWFRAIRWNLLLEPMGYKIKNSNALWALSFGYFLNLGIPRMGEIGRATALQTVEKVPFTNSFGTVVTERIIDLFFMIFFILLSLIFNYSTLLSFFDLLGKNESNNVEQNYTIYYVLITVILLCSILLYIFRKKLLKLSITKKILLFLKGIIDGLASVLKLKQRIKFVLLSFGIWICYFFASYLVVFALPETSSIPVQTGFYILSIGSLGMLVPASGGIGAFHLAMMIGFAALYLQWGKSIDEGKEIGYSYAILAHTLQMVLMILMGIISIIVLARNKDKQVLKN</sequence>
<dbReference type="Pfam" id="PF03706">
    <property type="entry name" value="LPG_synthase_TM"/>
    <property type="match status" value="1"/>
</dbReference>
<name>A0A0X3AR19_9FLAO</name>
<evidence type="ECO:0000256" key="4">
    <source>
        <dbReference type="ARBA" id="ARBA00022989"/>
    </source>
</evidence>
<evidence type="ECO:0000256" key="1">
    <source>
        <dbReference type="ARBA" id="ARBA00004651"/>
    </source>
</evidence>
<accession>A0A0X3AR19</accession>
<feature type="transmembrane region" description="Helical" evidence="6">
    <location>
        <begin position="45"/>
        <end position="62"/>
    </location>
</feature>